<feature type="compositionally biased region" description="Basic and acidic residues" evidence="1">
    <location>
        <begin position="378"/>
        <end position="392"/>
    </location>
</feature>
<organism evidence="3 4">
    <name type="scientific">Basidiobolus meristosporus CBS 931.73</name>
    <dbReference type="NCBI Taxonomy" id="1314790"/>
    <lineage>
        <taxon>Eukaryota</taxon>
        <taxon>Fungi</taxon>
        <taxon>Fungi incertae sedis</taxon>
        <taxon>Zoopagomycota</taxon>
        <taxon>Entomophthoromycotina</taxon>
        <taxon>Basidiobolomycetes</taxon>
        <taxon>Basidiobolales</taxon>
        <taxon>Basidiobolaceae</taxon>
        <taxon>Basidiobolus</taxon>
    </lineage>
</organism>
<dbReference type="InterPro" id="IPR023780">
    <property type="entry name" value="Chromo_domain"/>
</dbReference>
<feature type="region of interest" description="Disordered" evidence="1">
    <location>
        <begin position="49"/>
        <end position="85"/>
    </location>
</feature>
<feature type="region of interest" description="Disordered" evidence="1">
    <location>
        <begin position="460"/>
        <end position="494"/>
    </location>
</feature>
<dbReference type="OrthoDB" id="433924at2759"/>
<accession>A0A1Y1YPU9</accession>
<feature type="region of interest" description="Disordered" evidence="1">
    <location>
        <begin position="237"/>
        <end position="423"/>
    </location>
</feature>
<feature type="compositionally biased region" description="Basic and acidic residues" evidence="1">
    <location>
        <begin position="325"/>
        <end position="338"/>
    </location>
</feature>
<dbReference type="SUPFAM" id="SSF54160">
    <property type="entry name" value="Chromo domain-like"/>
    <property type="match status" value="1"/>
</dbReference>
<proteinExistence type="predicted"/>
<dbReference type="STRING" id="1314790.A0A1Y1YPU9"/>
<reference evidence="3 4" key="1">
    <citation type="submission" date="2016-07" db="EMBL/GenBank/DDBJ databases">
        <title>Pervasive Adenine N6-methylation of Active Genes in Fungi.</title>
        <authorList>
            <consortium name="DOE Joint Genome Institute"/>
            <person name="Mondo S.J."/>
            <person name="Dannebaum R.O."/>
            <person name="Kuo R.C."/>
            <person name="Labutti K."/>
            <person name="Haridas S."/>
            <person name="Kuo A."/>
            <person name="Salamov A."/>
            <person name="Ahrendt S.R."/>
            <person name="Lipzen A."/>
            <person name="Sullivan W."/>
            <person name="Andreopoulos W.B."/>
            <person name="Clum A."/>
            <person name="Lindquist E."/>
            <person name="Daum C."/>
            <person name="Ramamoorthy G.K."/>
            <person name="Gryganskyi A."/>
            <person name="Culley D."/>
            <person name="Magnuson J.K."/>
            <person name="James T.Y."/>
            <person name="O'Malley M.A."/>
            <person name="Stajich J.E."/>
            <person name="Spatafora J.W."/>
            <person name="Visel A."/>
            <person name="Grigoriev I.V."/>
        </authorList>
    </citation>
    <scope>NUCLEOTIDE SEQUENCE [LARGE SCALE GENOMIC DNA]</scope>
    <source>
        <strain evidence="3 4">CBS 931.73</strain>
    </source>
</reference>
<sequence length="910" mass="102255">MTDWLDELSSDDSLKDFIVGEEDQSDGDYKQEIPKNNFEVEIITPRRSKLVQVSGKNDSDEEEDQEEEEDEEEGSDEAGDNEWEVEDIMKQKIVKKEEWYLIKWRGYDELTWEPLDHLNCPELLQDFLDRSGLKSVYFESDKEPSTSSHPQIATREKSQRISNKNAGGFSSVAKFKSTLAPSKSKAKNSTEAPAGYKRKHGYDASALRSETELEYEKQLRERENLIQTLNSQYASLPRFKKARGSIPSTPRRVSTRPYEKESVLPTVIPNHSISPQTAIAQASSKEAEPEAAPQQERASVSNPLGSIESSPPTRSPVRKPPFVPERSKVKPGEIDRSPKTNPIRDSSQSPKINNPDRPKYTPKANPTQGSSHPPNTPRAREPDSLSHIRARESAVSPMNKDSRKVIMSKSVSDPRKPAMLSTSSSYRDKIETGATALTPQSTAEAMFGSVPLFSKSLANSMGMSSDSDSSDSLGFNGQERSLMQKPGAQSKTNQEHSADWICRLYKGKSKEVGLVRVGLTDSKDTKLLEIMKDKNSICFSKTIRCSYVKPLVDQAFRNNAISTCYVHLANRDSDEQKLSRFTSFLAREGLVGITTYKNLVVIASPMHPDIHPLFQNPSDNLSRVYMLLINDPKLAKDGLHYDQLLPRTVEFTSKWPITPANLHHRTWESLLGFTTECPYSQVSIFGPENHPEVLSMEALLKDRNIPIDATMKDPKTNALLIHRSSLSQIHMIPSLNDLKQREPFAFIVFGFAVNISPEQALSSMVFPSGGIVTVTTELLLANDRILHKLMEYKDLKRYVEKWRIVISDSTLKAIRAEAANHHATAIKSCQIVEDLIRSERIKCIGSNETKPDAEAQSGTIGMMLKLQGLLKAECRHFIVLTTKETMEPSRLGVQFVEPPDIYKWFNLEKL</sequence>
<feature type="compositionally biased region" description="Acidic residues" evidence="1">
    <location>
        <begin position="1"/>
        <end position="10"/>
    </location>
</feature>
<dbReference type="SMART" id="SM00298">
    <property type="entry name" value="CHROMO"/>
    <property type="match status" value="1"/>
</dbReference>
<feature type="region of interest" description="Disordered" evidence="1">
    <location>
        <begin position="1"/>
        <end position="36"/>
    </location>
</feature>
<feature type="compositionally biased region" description="Polar residues" evidence="1">
    <location>
        <begin position="339"/>
        <end position="352"/>
    </location>
</feature>
<evidence type="ECO:0000313" key="4">
    <source>
        <dbReference type="Proteomes" id="UP000193498"/>
    </source>
</evidence>
<dbReference type="Pfam" id="PF00385">
    <property type="entry name" value="Chromo"/>
    <property type="match status" value="1"/>
</dbReference>
<dbReference type="Gene3D" id="2.40.50.40">
    <property type="match status" value="1"/>
</dbReference>
<name>A0A1Y1YPU9_9FUNG</name>
<evidence type="ECO:0000313" key="3">
    <source>
        <dbReference type="EMBL" id="ORX99853.1"/>
    </source>
</evidence>
<dbReference type="InterPro" id="IPR000953">
    <property type="entry name" value="Chromo/chromo_shadow_dom"/>
</dbReference>
<keyword evidence="4" id="KW-1185">Reference proteome</keyword>
<dbReference type="CDD" id="cd00024">
    <property type="entry name" value="CD_CSD"/>
    <property type="match status" value="1"/>
</dbReference>
<comment type="caution">
    <text evidence="3">The sequence shown here is derived from an EMBL/GenBank/DDBJ whole genome shotgun (WGS) entry which is preliminary data.</text>
</comment>
<feature type="domain" description="Chromo" evidence="2">
    <location>
        <begin position="83"/>
        <end position="139"/>
    </location>
</feature>
<dbReference type="AlphaFoldDB" id="A0A1Y1YPU9"/>
<gene>
    <name evidence="3" type="ORF">K493DRAFT_313046</name>
</gene>
<feature type="compositionally biased region" description="Polar residues" evidence="1">
    <location>
        <begin position="300"/>
        <end position="312"/>
    </location>
</feature>
<feature type="compositionally biased region" description="Low complexity" evidence="1">
    <location>
        <begin position="280"/>
        <end position="299"/>
    </location>
</feature>
<dbReference type="PROSITE" id="PS50013">
    <property type="entry name" value="CHROMO_2"/>
    <property type="match status" value="1"/>
</dbReference>
<dbReference type="Proteomes" id="UP000193498">
    <property type="component" value="Unassembled WGS sequence"/>
</dbReference>
<dbReference type="EMBL" id="MCFE01000091">
    <property type="protein sequence ID" value="ORX99853.1"/>
    <property type="molecule type" value="Genomic_DNA"/>
</dbReference>
<protein>
    <recommendedName>
        <fullName evidence="2">Chromo domain-containing protein</fullName>
    </recommendedName>
</protein>
<dbReference type="InParanoid" id="A0A1Y1YPU9"/>
<feature type="compositionally biased region" description="Polar residues" evidence="1">
    <location>
        <begin position="269"/>
        <end position="279"/>
    </location>
</feature>
<evidence type="ECO:0000259" key="2">
    <source>
        <dbReference type="PROSITE" id="PS50013"/>
    </source>
</evidence>
<evidence type="ECO:0000256" key="1">
    <source>
        <dbReference type="SAM" id="MobiDB-lite"/>
    </source>
</evidence>
<feature type="compositionally biased region" description="Polar residues" evidence="1">
    <location>
        <begin position="364"/>
        <end position="373"/>
    </location>
</feature>
<feature type="compositionally biased region" description="Polar residues" evidence="1">
    <location>
        <begin position="473"/>
        <end position="492"/>
    </location>
</feature>
<dbReference type="InterPro" id="IPR016197">
    <property type="entry name" value="Chromo-like_dom_sf"/>
</dbReference>
<feature type="compositionally biased region" description="Acidic residues" evidence="1">
    <location>
        <begin position="59"/>
        <end position="85"/>
    </location>
</feature>
<feature type="region of interest" description="Disordered" evidence="1">
    <location>
        <begin position="139"/>
        <end position="203"/>
    </location>
</feature>